<protein>
    <submittedName>
        <fullName evidence="2">Uncharacterized protein</fullName>
    </submittedName>
</protein>
<gene>
    <name evidence="2" type="ORF">XELAEV_18011333mg</name>
</gene>
<evidence type="ECO:0000256" key="1">
    <source>
        <dbReference type="SAM" id="MobiDB-lite"/>
    </source>
</evidence>
<dbReference type="EMBL" id="CM004468">
    <property type="protein sequence ID" value="OCT93658.1"/>
    <property type="molecule type" value="Genomic_DNA"/>
</dbReference>
<reference evidence="3" key="1">
    <citation type="journal article" date="2016" name="Nature">
        <title>Genome evolution in the allotetraploid frog Xenopus laevis.</title>
        <authorList>
            <person name="Session A.M."/>
            <person name="Uno Y."/>
            <person name="Kwon T."/>
            <person name="Chapman J.A."/>
            <person name="Toyoda A."/>
            <person name="Takahashi S."/>
            <person name="Fukui A."/>
            <person name="Hikosaka A."/>
            <person name="Suzuki A."/>
            <person name="Kondo M."/>
            <person name="van Heeringen S.J."/>
            <person name="Quigley I."/>
            <person name="Heinz S."/>
            <person name="Ogino H."/>
            <person name="Ochi H."/>
            <person name="Hellsten U."/>
            <person name="Lyons J.B."/>
            <person name="Simakov O."/>
            <person name="Putnam N."/>
            <person name="Stites J."/>
            <person name="Kuroki Y."/>
            <person name="Tanaka T."/>
            <person name="Michiue T."/>
            <person name="Watanabe M."/>
            <person name="Bogdanovic O."/>
            <person name="Lister R."/>
            <person name="Georgiou G."/>
            <person name="Paranjpe S.S."/>
            <person name="van Kruijsbergen I."/>
            <person name="Shu S."/>
            <person name="Carlson J."/>
            <person name="Kinoshita T."/>
            <person name="Ohta Y."/>
            <person name="Mawaribuchi S."/>
            <person name="Jenkins J."/>
            <person name="Grimwood J."/>
            <person name="Schmutz J."/>
            <person name="Mitros T."/>
            <person name="Mozaffari S.V."/>
            <person name="Suzuki Y."/>
            <person name="Haramoto Y."/>
            <person name="Yamamoto T.S."/>
            <person name="Takagi C."/>
            <person name="Heald R."/>
            <person name="Miller K."/>
            <person name="Haudenschild C."/>
            <person name="Kitzman J."/>
            <person name="Nakayama T."/>
            <person name="Izutsu Y."/>
            <person name="Robert J."/>
            <person name="Fortriede J."/>
            <person name="Burns K."/>
            <person name="Lotay V."/>
            <person name="Karimi K."/>
            <person name="Yasuoka Y."/>
            <person name="Dichmann D.S."/>
            <person name="Flajnik M.F."/>
            <person name="Houston D.W."/>
            <person name="Shendure J."/>
            <person name="DuPasquier L."/>
            <person name="Vize P.D."/>
            <person name="Zorn A.M."/>
            <person name="Ito M."/>
            <person name="Marcotte E.M."/>
            <person name="Wallingford J.B."/>
            <person name="Ito Y."/>
            <person name="Asashima M."/>
            <person name="Ueno N."/>
            <person name="Matsuda Y."/>
            <person name="Veenstra G.J."/>
            <person name="Fujiyama A."/>
            <person name="Harland R.M."/>
            <person name="Taira M."/>
            <person name="Rokhsar D.S."/>
        </authorList>
    </citation>
    <scope>NUCLEOTIDE SEQUENCE [LARGE SCALE GENOMIC DNA]</scope>
    <source>
        <strain evidence="3">J</strain>
    </source>
</reference>
<proteinExistence type="predicted"/>
<dbReference type="Proteomes" id="UP000694892">
    <property type="component" value="Chromosome 2L"/>
</dbReference>
<dbReference type="AlphaFoldDB" id="A0A974DKQ0"/>
<feature type="compositionally biased region" description="Basic and acidic residues" evidence="1">
    <location>
        <begin position="1"/>
        <end position="73"/>
    </location>
</feature>
<feature type="region of interest" description="Disordered" evidence="1">
    <location>
        <begin position="1"/>
        <end position="94"/>
    </location>
</feature>
<sequence>MDRGERDRERRERWREGWTREGERDGERREIWRGERGTYRGVRDGREGGLDKHGIMKRTGEGGIDRGERDGQGREIGTGRGGREGRTGEGVMDM</sequence>
<organism evidence="2 3">
    <name type="scientific">Xenopus laevis</name>
    <name type="common">African clawed frog</name>
    <dbReference type="NCBI Taxonomy" id="8355"/>
    <lineage>
        <taxon>Eukaryota</taxon>
        <taxon>Metazoa</taxon>
        <taxon>Chordata</taxon>
        <taxon>Craniata</taxon>
        <taxon>Vertebrata</taxon>
        <taxon>Euteleostomi</taxon>
        <taxon>Amphibia</taxon>
        <taxon>Batrachia</taxon>
        <taxon>Anura</taxon>
        <taxon>Pipoidea</taxon>
        <taxon>Pipidae</taxon>
        <taxon>Xenopodinae</taxon>
        <taxon>Xenopus</taxon>
        <taxon>Xenopus</taxon>
    </lineage>
</organism>
<name>A0A974DKQ0_XENLA</name>
<accession>A0A974DKQ0</accession>
<evidence type="ECO:0000313" key="3">
    <source>
        <dbReference type="Proteomes" id="UP000694892"/>
    </source>
</evidence>
<evidence type="ECO:0000313" key="2">
    <source>
        <dbReference type="EMBL" id="OCT93658.1"/>
    </source>
</evidence>